<dbReference type="KEGG" id="erz:ER308_04420"/>
<protein>
    <submittedName>
        <fullName evidence="2">Uncharacterized protein</fullName>
    </submittedName>
</protein>
<reference evidence="2 3" key="1">
    <citation type="submission" date="2019-01" db="EMBL/GenBank/DDBJ databases">
        <title>Egibacter rhizosphaerae EGI 80759T.</title>
        <authorList>
            <person name="Chen D.-D."/>
            <person name="Tian Y."/>
            <person name="Jiao J.-Y."/>
            <person name="Zhang X.-T."/>
            <person name="Zhang Y.-G."/>
            <person name="Zhang Y."/>
            <person name="Xiao M."/>
            <person name="Shu W.-S."/>
            <person name="Li W.-J."/>
        </authorList>
    </citation>
    <scope>NUCLEOTIDE SEQUENCE [LARGE SCALE GENOMIC DNA]</scope>
    <source>
        <strain evidence="2 3">EGI 80759</strain>
    </source>
</reference>
<organism evidence="2 3">
    <name type="scientific">Egibacter rhizosphaerae</name>
    <dbReference type="NCBI Taxonomy" id="1670831"/>
    <lineage>
        <taxon>Bacteria</taxon>
        <taxon>Bacillati</taxon>
        <taxon>Actinomycetota</taxon>
        <taxon>Nitriliruptoria</taxon>
        <taxon>Egibacterales</taxon>
        <taxon>Egibacteraceae</taxon>
        <taxon>Egibacter</taxon>
    </lineage>
</organism>
<keyword evidence="3" id="KW-1185">Reference proteome</keyword>
<name>A0A411YC95_9ACTN</name>
<accession>A0A411YC95</accession>
<dbReference type="Proteomes" id="UP000291469">
    <property type="component" value="Chromosome"/>
</dbReference>
<proteinExistence type="predicted"/>
<evidence type="ECO:0000313" key="2">
    <source>
        <dbReference type="EMBL" id="QBI18861.1"/>
    </source>
</evidence>
<evidence type="ECO:0000313" key="3">
    <source>
        <dbReference type="Proteomes" id="UP000291469"/>
    </source>
</evidence>
<evidence type="ECO:0000256" key="1">
    <source>
        <dbReference type="SAM" id="MobiDB-lite"/>
    </source>
</evidence>
<sequence>MTPSARPRPALELTASQAFVLLAPGGVGKTTVLQALRTLEPDAIEIPLRRLDRSRMHDRLVEVAAHGVPIYLDAIDEAALYEEATHRVLQEHLAAPEARSAPWRLACRPAAWNPALAEQLGAALPAFEEFRLLPLSRPAARRITAEVVSDPDAFLRALTEARLGRLAATPSQLLAAARQWERSGDLPASHLEAIRFEIRHLLAEHDSVRSSRQAMPADRQHRLAARLGAIAMLTGSRAFSTATALRVDATSVHTLPSDPEPEQPGIPLTSDDYEAVLDTALFDAAPDGTIEFRHQQYAEHLAATYLTGRGITRRQLHDLLGVHYDVLPGSMVGVAAWLAALNPGLVDDLVAANALAFVQAGVELPSEGVLAAIVDRLLEQAAAGELDPAWQADLAPLAHSGLEAQLGAELDRGLTHSCGLWWVAALAAAGDCRDLADELNAAARDPQWAPWARLVCVQAVDVLADADQRRALTPLLYLGPDEDPDDQLLAGVVSALYPQQLETRELLAALRPRRWPDLVGNYLVLLGQLPDHIPDQDLPDVLEWAAEHVSDEEDAYGRLIPQLVRRAWACRRIATVLGSLARLLAAMSPSDSHRWAPREALPWLEQVDDNARRRLAEAVAVEAPDDDVCLTLLDLRLITTEDVEWLLDSLPGLPATAREPLAACVPYLLGQPTAKTADLVLTLPEQHPAYLATDHLRGSRSVQSEPARRWRRHREREAEAEATRATTDERREHLVAALEAAEVDTEAWWRVTYWLAQGEDPPTGDALFSHDLTRRPGWQLLTEEGHDRVIAVGLEYLRTHGLAPLNWQGRARITTGEALVDWAGVYLLTTLVRHCAETLADLDTALWVPWAPAIIGAWNFDRDEDASLRGALLDAAPLESRDALLAAALNDLDARQDHERNGLLPTGFEHLVDDLAPNLHDRLVARRYHGELAHRILDLLIEHAPERAVETCRQLATHADAELALPARQGLAGLEPATTVAELTTTRSESGDLVAVVPKLPLERLGSGDLNELARLLLDRFPFADDPPTPSTYVSNPWIETRETRRRVLERLADTGRFDDLRELAAHRPDPDRDILRRYARRARIRAADLAFEPPNPHGLLHLLARADARLIRSSADLLEVVIEHLHTIEGKLQHQHASRYLWNLGPAEARPKSEDEISEWIRGELETRLGGGSVVDREIEVARRSPGGLGTRIDLTATRTTATQPAHTARVVIEAKHLNNRRLLTALHDQLVTQYLIPSGSTHAIYLVYWVPTHQRPGDWPASIPGSQAALETQLDEQTTQLGADLTVRPFLLNISRPSGG</sequence>
<gene>
    <name evidence="2" type="ORF">ER308_04420</name>
</gene>
<dbReference type="EMBL" id="CP036402">
    <property type="protein sequence ID" value="QBI18861.1"/>
    <property type="molecule type" value="Genomic_DNA"/>
</dbReference>
<dbReference type="OrthoDB" id="568465at2"/>
<feature type="region of interest" description="Disordered" evidence="1">
    <location>
        <begin position="696"/>
        <end position="727"/>
    </location>
</feature>
<dbReference type="RefSeq" id="WP_131153858.1">
    <property type="nucleotide sequence ID" value="NZ_CP036402.1"/>
</dbReference>
<feature type="compositionally biased region" description="Basic and acidic residues" evidence="1">
    <location>
        <begin position="715"/>
        <end position="727"/>
    </location>
</feature>